<dbReference type="SUPFAM" id="SSF63763">
    <property type="entry name" value="SAND domain-like"/>
    <property type="match status" value="1"/>
</dbReference>
<dbReference type="Proteomes" id="UP000887574">
    <property type="component" value="Unplaced"/>
</dbReference>
<keyword evidence="5" id="KW-0732">Signal</keyword>
<evidence type="ECO:0000256" key="1">
    <source>
        <dbReference type="ARBA" id="ARBA00023015"/>
    </source>
</evidence>
<keyword evidence="7" id="KW-1185">Reference proteome</keyword>
<keyword evidence="3" id="KW-0539">Nucleus</keyword>
<dbReference type="AlphaFoldDB" id="A0A915CNF5"/>
<reference evidence="8" key="1">
    <citation type="submission" date="2022-11" db="UniProtKB">
        <authorList>
            <consortium name="WormBaseParasite"/>
        </authorList>
    </citation>
    <scope>IDENTIFICATION</scope>
</reference>
<feature type="domain" description="SAND" evidence="6">
    <location>
        <begin position="69"/>
        <end position="159"/>
    </location>
</feature>
<feature type="region of interest" description="Disordered" evidence="4">
    <location>
        <begin position="33"/>
        <end position="56"/>
    </location>
</feature>
<keyword evidence="2" id="KW-0804">Transcription</keyword>
<evidence type="ECO:0000256" key="5">
    <source>
        <dbReference type="SAM" id="SignalP"/>
    </source>
</evidence>
<dbReference type="Pfam" id="PF01342">
    <property type="entry name" value="SAND"/>
    <property type="match status" value="1"/>
</dbReference>
<feature type="signal peptide" evidence="5">
    <location>
        <begin position="1"/>
        <end position="32"/>
    </location>
</feature>
<name>A0A915CNF5_9BILA</name>
<keyword evidence="1" id="KW-0805">Transcription regulation</keyword>
<evidence type="ECO:0000256" key="2">
    <source>
        <dbReference type="ARBA" id="ARBA00023163"/>
    </source>
</evidence>
<dbReference type="SMART" id="SM00258">
    <property type="entry name" value="SAND"/>
    <property type="match status" value="1"/>
</dbReference>
<accession>A0A915CNF5</accession>
<evidence type="ECO:0000313" key="7">
    <source>
        <dbReference type="Proteomes" id="UP000887574"/>
    </source>
</evidence>
<evidence type="ECO:0000256" key="4">
    <source>
        <dbReference type="SAM" id="MobiDB-lite"/>
    </source>
</evidence>
<dbReference type="GO" id="GO:0046872">
    <property type="term" value="F:metal ion binding"/>
    <property type="evidence" value="ECO:0007669"/>
    <property type="project" value="UniProtKB-KW"/>
</dbReference>
<dbReference type="PANTHER" id="PTHR10417:SF4">
    <property type="entry name" value="SAND DOMAIN-CONTAINING PROTEIN-RELATED"/>
    <property type="match status" value="1"/>
</dbReference>
<organism evidence="7 8">
    <name type="scientific">Ditylenchus dipsaci</name>
    <dbReference type="NCBI Taxonomy" id="166011"/>
    <lineage>
        <taxon>Eukaryota</taxon>
        <taxon>Metazoa</taxon>
        <taxon>Ecdysozoa</taxon>
        <taxon>Nematoda</taxon>
        <taxon>Chromadorea</taxon>
        <taxon>Rhabditida</taxon>
        <taxon>Tylenchina</taxon>
        <taxon>Tylenchomorpha</taxon>
        <taxon>Sphaerularioidea</taxon>
        <taxon>Anguinidae</taxon>
        <taxon>Anguininae</taxon>
        <taxon>Ditylenchus</taxon>
    </lineage>
</organism>
<protein>
    <submittedName>
        <fullName evidence="8">SAND domain-containing protein</fullName>
    </submittedName>
</protein>
<dbReference type="GO" id="GO:0003677">
    <property type="term" value="F:DNA binding"/>
    <property type="evidence" value="ECO:0007669"/>
    <property type="project" value="UniProtKB-KW"/>
</dbReference>
<dbReference type="InterPro" id="IPR000770">
    <property type="entry name" value="SAND_dom"/>
</dbReference>
<dbReference type="PANTHER" id="PTHR10417">
    <property type="entry name" value="GLUCOCORTICOID MODULATORY ELEMENT-BINDING PROTEIN"/>
    <property type="match status" value="1"/>
</dbReference>
<evidence type="ECO:0000313" key="8">
    <source>
        <dbReference type="WBParaSite" id="jg10953"/>
    </source>
</evidence>
<feature type="chain" id="PRO_5037666357" evidence="5">
    <location>
        <begin position="33"/>
        <end position="295"/>
    </location>
</feature>
<sequence>MGQRLAGVRGRLLVHQLAAQALVFFLVATSWRHPSPSQCSPSDQLAAGGSGDGEECVSDIKSEITYKSSEDPDSGDEIPPPHADAPIHDIRCGLLVGKLHMQMFTCPGIHRRCIEYEGKLISPRQFTIKAEKDKQKDWKGSIRLGRYNLRTLMELKTIDFFEHASNCSLKCQSRNYIKNRKSEVDLQTLSFLESISDSHTPNTDCYDGTFCDEMGNESASISRKGSSALEDYVTQTMPSINGNAALACIGLNDLKMNFSCQATQSSHVINSLPSTKPTPPPPTPLHPWIWAMMQL</sequence>
<evidence type="ECO:0000256" key="3">
    <source>
        <dbReference type="ARBA" id="ARBA00023242"/>
    </source>
</evidence>
<dbReference type="InterPro" id="IPR010919">
    <property type="entry name" value="SAND-like_dom_sf"/>
</dbReference>
<dbReference type="PROSITE" id="PS50864">
    <property type="entry name" value="SAND"/>
    <property type="match status" value="1"/>
</dbReference>
<proteinExistence type="predicted"/>
<dbReference type="Gene3D" id="3.10.390.10">
    <property type="entry name" value="SAND domain-like"/>
    <property type="match status" value="1"/>
</dbReference>
<evidence type="ECO:0000259" key="6">
    <source>
        <dbReference type="PROSITE" id="PS50864"/>
    </source>
</evidence>
<dbReference type="WBParaSite" id="jg10953">
    <property type="protein sequence ID" value="jg10953"/>
    <property type="gene ID" value="jg10953"/>
</dbReference>